<reference evidence="2" key="1">
    <citation type="journal article" date="2020" name="MBio">
        <title>Horizontal gene transfer to a defensive symbiont with a reduced genome amongst a multipartite beetle microbiome.</title>
        <authorList>
            <person name="Waterworth S.C."/>
            <person name="Florez L.V."/>
            <person name="Rees E.R."/>
            <person name="Hertweck C."/>
            <person name="Kaltenpoth M."/>
            <person name="Kwan J.C."/>
        </authorList>
    </citation>
    <scope>NUCLEOTIDE SEQUENCE [LARGE SCALE GENOMIC DNA]</scope>
</reference>
<protein>
    <submittedName>
        <fullName evidence="1">Uncharacterized protein</fullName>
    </submittedName>
</protein>
<dbReference type="AlphaFoldDB" id="A0A7V8FIF0"/>
<name>A0A7V8FIF0_STEMA</name>
<sequence>MINAQKAMREELSRATLASISEGVQSKGRPASFAGDVQEWFADRQLAREEARISGMRSRSTPEDGE</sequence>
<evidence type="ECO:0000313" key="2">
    <source>
        <dbReference type="Proteomes" id="UP000487117"/>
    </source>
</evidence>
<dbReference type="EMBL" id="WNDS01000002">
    <property type="protein sequence ID" value="KAF1016341.1"/>
    <property type="molecule type" value="Genomic_DNA"/>
</dbReference>
<dbReference type="Proteomes" id="UP000487117">
    <property type="component" value="Unassembled WGS sequence"/>
</dbReference>
<evidence type="ECO:0000313" key="1">
    <source>
        <dbReference type="EMBL" id="KAF1016341.1"/>
    </source>
</evidence>
<organism evidence="1 2">
    <name type="scientific">Stenotrophomonas maltophilia</name>
    <name type="common">Pseudomonas maltophilia</name>
    <name type="synonym">Xanthomonas maltophilia</name>
    <dbReference type="NCBI Taxonomy" id="40324"/>
    <lineage>
        <taxon>Bacteria</taxon>
        <taxon>Pseudomonadati</taxon>
        <taxon>Pseudomonadota</taxon>
        <taxon>Gammaproteobacteria</taxon>
        <taxon>Lysobacterales</taxon>
        <taxon>Lysobacteraceae</taxon>
        <taxon>Stenotrophomonas</taxon>
        <taxon>Stenotrophomonas maltophilia group</taxon>
    </lineage>
</organism>
<gene>
    <name evidence="1" type="ORF">GAK31_01835</name>
</gene>
<comment type="caution">
    <text evidence="1">The sequence shown here is derived from an EMBL/GenBank/DDBJ whole genome shotgun (WGS) entry which is preliminary data.</text>
</comment>
<accession>A0A7V8FIF0</accession>
<proteinExistence type="predicted"/>